<feature type="transmembrane region" description="Helical" evidence="6">
    <location>
        <begin position="100"/>
        <end position="120"/>
    </location>
</feature>
<keyword evidence="2" id="KW-0813">Transport</keyword>
<dbReference type="PANTHER" id="PTHR23504">
    <property type="entry name" value="MAJOR FACILITATOR SUPERFAMILY DOMAIN-CONTAINING PROTEIN 10"/>
    <property type="match status" value="1"/>
</dbReference>
<evidence type="ECO:0000256" key="2">
    <source>
        <dbReference type="ARBA" id="ARBA00022448"/>
    </source>
</evidence>
<proteinExistence type="predicted"/>
<feature type="transmembrane region" description="Helical" evidence="6">
    <location>
        <begin position="171"/>
        <end position="193"/>
    </location>
</feature>
<organism evidence="7 8">
    <name type="scientific">Boothiomyces macroporosus</name>
    <dbReference type="NCBI Taxonomy" id="261099"/>
    <lineage>
        <taxon>Eukaryota</taxon>
        <taxon>Fungi</taxon>
        <taxon>Fungi incertae sedis</taxon>
        <taxon>Chytridiomycota</taxon>
        <taxon>Chytridiomycota incertae sedis</taxon>
        <taxon>Chytridiomycetes</taxon>
        <taxon>Rhizophydiales</taxon>
        <taxon>Terramycetaceae</taxon>
        <taxon>Boothiomyces</taxon>
    </lineage>
</organism>
<dbReference type="PANTHER" id="PTHR23504:SF15">
    <property type="entry name" value="MAJOR FACILITATOR SUPERFAMILY (MFS) PROFILE DOMAIN-CONTAINING PROTEIN"/>
    <property type="match status" value="1"/>
</dbReference>
<dbReference type="GO" id="GO:0016020">
    <property type="term" value="C:membrane"/>
    <property type="evidence" value="ECO:0007669"/>
    <property type="project" value="UniProtKB-SubCell"/>
</dbReference>
<comment type="subcellular location">
    <subcellularLocation>
        <location evidence="1">Membrane</location>
        <topology evidence="1">Multi-pass membrane protein</topology>
    </subcellularLocation>
</comment>
<dbReference type="SUPFAM" id="SSF103473">
    <property type="entry name" value="MFS general substrate transporter"/>
    <property type="match status" value="1"/>
</dbReference>
<feature type="transmembrane region" description="Helical" evidence="6">
    <location>
        <begin position="28"/>
        <end position="50"/>
    </location>
</feature>
<feature type="transmembrane region" description="Helical" evidence="6">
    <location>
        <begin position="205"/>
        <end position="227"/>
    </location>
</feature>
<evidence type="ECO:0000313" key="8">
    <source>
        <dbReference type="Proteomes" id="UP001210925"/>
    </source>
</evidence>
<keyword evidence="8" id="KW-1185">Reference proteome</keyword>
<evidence type="ECO:0000256" key="4">
    <source>
        <dbReference type="ARBA" id="ARBA00022989"/>
    </source>
</evidence>
<dbReference type="AlphaFoldDB" id="A0AAD5Y4Y8"/>
<dbReference type="EMBL" id="JADGKB010000016">
    <property type="protein sequence ID" value="KAJ3259686.1"/>
    <property type="molecule type" value="Genomic_DNA"/>
</dbReference>
<evidence type="ECO:0000256" key="5">
    <source>
        <dbReference type="ARBA" id="ARBA00023136"/>
    </source>
</evidence>
<sequence length="258" mass="28944">MLGGLLSDPIKQFPWLFKDATLFREYPYLFPCLVSSLISFGGAVLGHFYLEESLKRPQIHNRNSAETIGEEEVVLIESQENEHTVQKTERIMTKAVRKSILCYATWCLITIIYEETYALFVAEPLSAGGLQFTSFEIGLALSFTGFAQLFGQLLLYPYLEPKMSKEGMFRLASLLICFFAIALPFCSNFARYIITGEYYTEIQKINVYILLQILLFGKTIASVLGYIPVMIMVNDSAPNEQSLGTVHGIGQIAAAVAR</sequence>
<comment type="caution">
    <text evidence="7">The sequence shown here is derived from an EMBL/GenBank/DDBJ whole genome shotgun (WGS) entry which is preliminary data.</text>
</comment>
<keyword evidence="3 6" id="KW-0812">Transmembrane</keyword>
<dbReference type="InterPro" id="IPR036259">
    <property type="entry name" value="MFS_trans_sf"/>
</dbReference>
<keyword evidence="5 6" id="KW-0472">Membrane</keyword>
<evidence type="ECO:0000256" key="3">
    <source>
        <dbReference type="ARBA" id="ARBA00022692"/>
    </source>
</evidence>
<evidence type="ECO:0000256" key="6">
    <source>
        <dbReference type="SAM" id="Phobius"/>
    </source>
</evidence>
<accession>A0AAD5Y4Y8</accession>
<evidence type="ECO:0000313" key="7">
    <source>
        <dbReference type="EMBL" id="KAJ3259686.1"/>
    </source>
</evidence>
<reference evidence="7" key="1">
    <citation type="submission" date="2020-05" db="EMBL/GenBank/DDBJ databases">
        <title>Phylogenomic resolution of chytrid fungi.</title>
        <authorList>
            <person name="Stajich J.E."/>
            <person name="Amses K."/>
            <person name="Simmons R."/>
            <person name="Seto K."/>
            <person name="Myers J."/>
            <person name="Bonds A."/>
            <person name="Quandt C.A."/>
            <person name="Barry K."/>
            <person name="Liu P."/>
            <person name="Grigoriev I."/>
            <person name="Longcore J.E."/>
            <person name="James T.Y."/>
        </authorList>
    </citation>
    <scope>NUCLEOTIDE SEQUENCE</scope>
    <source>
        <strain evidence="7">PLAUS21</strain>
    </source>
</reference>
<dbReference type="Proteomes" id="UP001210925">
    <property type="component" value="Unassembled WGS sequence"/>
</dbReference>
<keyword evidence="4 6" id="KW-1133">Transmembrane helix</keyword>
<dbReference type="Gene3D" id="1.20.1250.20">
    <property type="entry name" value="MFS general substrate transporter like domains"/>
    <property type="match status" value="1"/>
</dbReference>
<evidence type="ECO:0000256" key="1">
    <source>
        <dbReference type="ARBA" id="ARBA00004141"/>
    </source>
</evidence>
<protein>
    <submittedName>
        <fullName evidence="7">Uncharacterized protein</fullName>
    </submittedName>
</protein>
<feature type="transmembrane region" description="Helical" evidence="6">
    <location>
        <begin position="140"/>
        <end position="159"/>
    </location>
</feature>
<gene>
    <name evidence="7" type="ORF">HK103_001947</name>
</gene>
<name>A0AAD5Y4Y8_9FUNG</name>